<feature type="compositionally biased region" description="Acidic residues" evidence="1">
    <location>
        <begin position="1"/>
        <end position="14"/>
    </location>
</feature>
<feature type="region of interest" description="Disordered" evidence="1">
    <location>
        <begin position="1"/>
        <end position="33"/>
    </location>
</feature>
<feature type="compositionally biased region" description="Polar residues" evidence="1">
    <location>
        <begin position="129"/>
        <end position="142"/>
    </location>
</feature>
<reference evidence="2" key="1">
    <citation type="submission" date="2020-04" db="EMBL/GenBank/DDBJ databases">
        <authorList>
            <person name="Alioto T."/>
            <person name="Alioto T."/>
            <person name="Gomez Garrido J."/>
        </authorList>
    </citation>
    <scope>NUCLEOTIDE SEQUENCE</scope>
    <source>
        <strain evidence="2">A484AB</strain>
    </source>
</reference>
<organism evidence="2 3">
    <name type="scientific">Paramuricea clavata</name>
    <name type="common">Red gorgonian</name>
    <name type="synonym">Violescent sea-whip</name>
    <dbReference type="NCBI Taxonomy" id="317549"/>
    <lineage>
        <taxon>Eukaryota</taxon>
        <taxon>Metazoa</taxon>
        <taxon>Cnidaria</taxon>
        <taxon>Anthozoa</taxon>
        <taxon>Octocorallia</taxon>
        <taxon>Malacalcyonacea</taxon>
        <taxon>Plexauridae</taxon>
        <taxon>Paramuricea</taxon>
    </lineage>
</organism>
<feature type="region of interest" description="Disordered" evidence="1">
    <location>
        <begin position="112"/>
        <end position="142"/>
    </location>
</feature>
<protein>
    <submittedName>
        <fullName evidence="2">Uncharacterized protein</fullName>
    </submittedName>
</protein>
<evidence type="ECO:0000313" key="3">
    <source>
        <dbReference type="Proteomes" id="UP001152795"/>
    </source>
</evidence>
<feature type="compositionally biased region" description="Basic and acidic residues" evidence="1">
    <location>
        <begin position="23"/>
        <end position="33"/>
    </location>
</feature>
<evidence type="ECO:0000313" key="2">
    <source>
        <dbReference type="EMBL" id="CAB3981830.1"/>
    </source>
</evidence>
<name>A0A6S7G8H4_PARCT</name>
<dbReference type="Proteomes" id="UP001152795">
    <property type="component" value="Unassembled WGS sequence"/>
</dbReference>
<evidence type="ECO:0000256" key="1">
    <source>
        <dbReference type="SAM" id="MobiDB-lite"/>
    </source>
</evidence>
<comment type="caution">
    <text evidence="2">The sequence shown here is derived from an EMBL/GenBank/DDBJ whole genome shotgun (WGS) entry which is preliminary data.</text>
</comment>
<dbReference type="AlphaFoldDB" id="A0A6S7G8H4"/>
<dbReference type="EMBL" id="CACRXK020000432">
    <property type="protein sequence ID" value="CAB3981830.1"/>
    <property type="molecule type" value="Genomic_DNA"/>
</dbReference>
<keyword evidence="3" id="KW-1185">Reference proteome</keyword>
<sequence>MDDSDGENMGDSDGENIGLSEEINSKDAGNDRKEMEAKILELKKGKRAMKTATTKVQIEENVGEIEKNIEMGNYESKKAMSNELDNFETEINECISKAETVLKGTLLAKESKNVSVEEEPSLSPSQQSTGSNVSGEAENSFNQESFIQDINGQVVCGNESSWPVRTMSGHEQFKKIW</sequence>
<proteinExistence type="predicted"/>
<gene>
    <name evidence="2" type="ORF">PACLA_8A002058</name>
</gene>
<accession>A0A6S7G8H4</accession>